<protein>
    <submittedName>
        <fullName evidence="1">Uncharacterized protein</fullName>
    </submittedName>
</protein>
<proteinExistence type="predicted"/>
<dbReference type="EMBL" id="MN740161">
    <property type="protein sequence ID" value="QHT90986.1"/>
    <property type="molecule type" value="Genomic_DNA"/>
</dbReference>
<dbReference type="AlphaFoldDB" id="A0A6C0IEX8"/>
<name>A0A6C0IEX8_9ZZZZ</name>
<accession>A0A6C0IEX8</accession>
<organism evidence="1">
    <name type="scientific">viral metagenome</name>
    <dbReference type="NCBI Taxonomy" id="1070528"/>
    <lineage>
        <taxon>unclassified sequences</taxon>
        <taxon>metagenomes</taxon>
        <taxon>organismal metagenomes</taxon>
    </lineage>
</organism>
<evidence type="ECO:0000313" key="1">
    <source>
        <dbReference type="EMBL" id="QHT90986.1"/>
    </source>
</evidence>
<sequence length="159" mass="18916">MKNSRCFNLKILLQFKVSMKIVIKNNNRVLEQHDTNDLIINDGDIIMYTGIYYKKIFDIVDIAEVRTQFIGKIATYRADTTGITGIYIEPLYIWDNRNGDWCKIVDYKYPTTKYFLYPHLLMLPETDYHYKPIYTLHTCKNCDLDNYKDITKTFCLHNS</sequence>
<reference evidence="1" key="1">
    <citation type="journal article" date="2020" name="Nature">
        <title>Giant virus diversity and host interactions through global metagenomics.</title>
        <authorList>
            <person name="Schulz F."/>
            <person name="Roux S."/>
            <person name="Paez-Espino D."/>
            <person name="Jungbluth S."/>
            <person name="Walsh D.A."/>
            <person name="Denef V.J."/>
            <person name="McMahon K.D."/>
            <person name="Konstantinidis K.T."/>
            <person name="Eloe-Fadrosh E.A."/>
            <person name="Kyrpides N.C."/>
            <person name="Woyke T."/>
        </authorList>
    </citation>
    <scope>NUCLEOTIDE SEQUENCE</scope>
    <source>
        <strain evidence="1">GVMAG-M-3300023184-72</strain>
    </source>
</reference>